<dbReference type="SUPFAM" id="SSF49899">
    <property type="entry name" value="Concanavalin A-like lectins/glucanases"/>
    <property type="match status" value="2"/>
</dbReference>
<dbReference type="Pfam" id="PF00629">
    <property type="entry name" value="MAM"/>
    <property type="match status" value="2"/>
</dbReference>
<dbReference type="PROSITE" id="PS51864">
    <property type="entry name" value="ASTACIN"/>
    <property type="match status" value="1"/>
</dbReference>
<comment type="caution">
    <text evidence="1">Lacks conserved residue(s) required for the propagation of feature annotation.</text>
</comment>
<dbReference type="PRINTS" id="PR00020">
    <property type="entry name" value="MAMDOMAIN"/>
</dbReference>
<dbReference type="GO" id="GO:0008270">
    <property type="term" value="F:zinc ion binding"/>
    <property type="evidence" value="ECO:0007669"/>
    <property type="project" value="UniProtKB-UniRule"/>
</dbReference>
<feature type="chain" id="PRO_5039962446" description="Metalloendopeptidase" evidence="2">
    <location>
        <begin position="22"/>
        <end position="625"/>
    </location>
</feature>
<feature type="domain" description="MAM" evidence="3">
    <location>
        <begin position="465"/>
        <end position="624"/>
    </location>
</feature>
<feature type="binding site" evidence="1">
    <location>
        <position position="167"/>
    </location>
    <ligand>
        <name>Zn(2+)</name>
        <dbReference type="ChEBI" id="CHEBI:29105"/>
        <note>catalytic</note>
    </ligand>
</feature>
<protein>
    <recommendedName>
        <fullName evidence="2">Metalloendopeptidase</fullName>
        <ecNumber evidence="2">3.4.24.-</ecNumber>
    </recommendedName>
</protein>
<dbReference type="PROSITE" id="PS50060">
    <property type="entry name" value="MAM_2"/>
    <property type="match status" value="2"/>
</dbReference>
<dbReference type="Pfam" id="PF01400">
    <property type="entry name" value="Astacin"/>
    <property type="match status" value="1"/>
</dbReference>
<dbReference type="InterPro" id="IPR051560">
    <property type="entry name" value="MAM_domain-containing"/>
</dbReference>
<feature type="binding site" evidence="1">
    <location>
        <position position="171"/>
    </location>
    <ligand>
        <name>Zn(2+)</name>
        <dbReference type="ChEBI" id="CHEBI:29105"/>
        <note>catalytic</note>
    </ligand>
</feature>
<dbReference type="PANTHER" id="PTHR23282">
    <property type="entry name" value="APICAL ENDOSOMAL GLYCOPROTEIN PRECURSOR"/>
    <property type="match status" value="1"/>
</dbReference>
<feature type="domain" description="Peptidase M12A" evidence="4">
    <location>
        <begin position="68"/>
        <end position="269"/>
    </location>
</feature>
<sequence length="625" mass="69285">MAVLKLVVCACLLGLLHQVRGTPFGRDGNNDISWEDLTAFDVILAENEAAGLDLFEGDILDSADQVRNAIQCTGRMWPKGPDGLVKIPYNITEGFTDEDVVALQRAFHEYAHKTCVDFFPVTTQLDAFVSLEKSDSGCNSKFGNMKDGGQKLALTDSCIRRYGSVVHELMHAVGFKHEQARPDRDSYVTIVWGNIRDGKENNFNKESEPVVSTLDLPYDFGSVMHYSRTAFTSNGQDTIVPKVPNVQIGQRDQMSDLDALKINTLYGCGRTVTGVPTGTGVDMSANFVQASRADSDRTISCAFESGWCGYTQDTADDFDWVLNELGEATPSGNTGPDHDHSTGEKAHGHFAFIEASSPRQNGDFAGLLSPVSTARGPHCLKFYYHMFGAETGSLDLLYIDARSGGKNRIWWKIGEQGDFWLEARVDIDAQADFQVMFEAMRGHGYHGDIGIDDIEMVAGTCDSIHHCDFDADFCGFQQLATDQLDWVRNTGHTPSATTGPDRDHTTGSSGHYVYVEASSQDRSDLGTLISPEIPASTSGYCVTFWYHMYGRDTGFLRMRTVDRHGHDQLEYELIGEQGDLWKRADVFINPATDFRLHFQDYIGCYAYSDIGLDDIEWRAGRCDTV</sequence>
<dbReference type="InterPro" id="IPR013320">
    <property type="entry name" value="ConA-like_dom_sf"/>
</dbReference>
<dbReference type="Gene3D" id="3.40.390.10">
    <property type="entry name" value="Collagenase (Catalytic Domain)"/>
    <property type="match status" value="1"/>
</dbReference>
<dbReference type="SUPFAM" id="SSF55486">
    <property type="entry name" value="Metalloproteases ('zincins'), catalytic domain"/>
    <property type="match status" value="1"/>
</dbReference>
<dbReference type="CDD" id="cd06263">
    <property type="entry name" value="MAM"/>
    <property type="match status" value="2"/>
</dbReference>
<dbReference type="OMA" id="DMSANFV"/>
<dbReference type="OrthoDB" id="291007at2759"/>
<dbReference type="InterPro" id="IPR024079">
    <property type="entry name" value="MetalloPept_cat_dom_sf"/>
</dbReference>
<dbReference type="GO" id="GO:0004222">
    <property type="term" value="F:metalloendopeptidase activity"/>
    <property type="evidence" value="ECO:0007669"/>
    <property type="project" value="UniProtKB-UniRule"/>
</dbReference>
<evidence type="ECO:0000256" key="2">
    <source>
        <dbReference type="RuleBase" id="RU361183"/>
    </source>
</evidence>
<evidence type="ECO:0000313" key="5">
    <source>
        <dbReference type="Proteomes" id="UP000001554"/>
    </source>
</evidence>
<name>A0A9J7M5K3_BRAFL</name>
<organism evidence="5 6">
    <name type="scientific">Branchiostoma floridae</name>
    <name type="common">Florida lancelet</name>
    <name type="synonym">Amphioxus</name>
    <dbReference type="NCBI Taxonomy" id="7739"/>
    <lineage>
        <taxon>Eukaryota</taxon>
        <taxon>Metazoa</taxon>
        <taxon>Chordata</taxon>
        <taxon>Cephalochordata</taxon>
        <taxon>Leptocardii</taxon>
        <taxon>Amphioxiformes</taxon>
        <taxon>Branchiostomatidae</taxon>
        <taxon>Branchiostoma</taxon>
    </lineage>
</organism>
<dbReference type="InterPro" id="IPR001506">
    <property type="entry name" value="Peptidase_M12A"/>
</dbReference>
<feature type="active site" evidence="1">
    <location>
        <position position="168"/>
    </location>
</feature>
<gene>
    <name evidence="6" type="primary">LOC118428956</name>
</gene>
<dbReference type="GO" id="GO:0016020">
    <property type="term" value="C:membrane"/>
    <property type="evidence" value="ECO:0007669"/>
    <property type="project" value="InterPro"/>
</dbReference>
<keyword evidence="1 2" id="KW-0378">Hydrolase</keyword>
<dbReference type="Gene3D" id="2.60.120.200">
    <property type="match status" value="2"/>
</dbReference>
<dbReference type="SMART" id="SM00137">
    <property type="entry name" value="MAM"/>
    <property type="match status" value="2"/>
</dbReference>
<feature type="domain" description="MAM" evidence="3">
    <location>
        <begin position="299"/>
        <end position="463"/>
    </location>
</feature>
<feature type="binding site" evidence="1">
    <location>
        <position position="177"/>
    </location>
    <ligand>
        <name>Zn(2+)</name>
        <dbReference type="ChEBI" id="CHEBI:29105"/>
        <note>catalytic</note>
    </ligand>
</feature>
<dbReference type="PROSITE" id="PS00740">
    <property type="entry name" value="MAM_1"/>
    <property type="match status" value="1"/>
</dbReference>
<dbReference type="Proteomes" id="UP000001554">
    <property type="component" value="Chromosome 13"/>
</dbReference>
<comment type="cofactor">
    <cofactor evidence="1 2">
        <name>Zn(2+)</name>
        <dbReference type="ChEBI" id="CHEBI:29105"/>
    </cofactor>
    <text evidence="1 2">Binds 1 zinc ion per subunit.</text>
</comment>
<dbReference type="GeneID" id="118428956"/>
<dbReference type="FunFam" id="3.40.390.10:FF:000065">
    <property type="entry name" value="Metalloendopeptidase"/>
    <property type="match status" value="1"/>
</dbReference>
<reference evidence="5" key="1">
    <citation type="journal article" date="2020" name="Nat. Ecol. Evol.">
        <title>Deeply conserved synteny resolves early events in vertebrate evolution.</title>
        <authorList>
            <person name="Simakov O."/>
            <person name="Marletaz F."/>
            <person name="Yue J.X."/>
            <person name="O'Connell B."/>
            <person name="Jenkins J."/>
            <person name="Brandt A."/>
            <person name="Calef R."/>
            <person name="Tung C.H."/>
            <person name="Huang T.K."/>
            <person name="Schmutz J."/>
            <person name="Satoh N."/>
            <person name="Yu J.K."/>
            <person name="Putnam N.H."/>
            <person name="Green R.E."/>
            <person name="Rokhsar D.S."/>
        </authorList>
    </citation>
    <scope>NUCLEOTIDE SEQUENCE [LARGE SCALE GENOMIC DNA]</scope>
    <source>
        <strain evidence="5">S238N-H82</strain>
    </source>
</reference>
<dbReference type="RefSeq" id="XP_035695171.1">
    <property type="nucleotide sequence ID" value="XM_035839278.1"/>
</dbReference>
<dbReference type="PRINTS" id="PR00480">
    <property type="entry name" value="ASTACIN"/>
</dbReference>
<dbReference type="InterPro" id="IPR000998">
    <property type="entry name" value="MAM_dom"/>
</dbReference>
<dbReference type="InterPro" id="IPR006026">
    <property type="entry name" value="Peptidase_Metallo"/>
</dbReference>
<dbReference type="CDD" id="cd04280">
    <property type="entry name" value="ZnMc_astacin_like"/>
    <property type="match status" value="1"/>
</dbReference>
<dbReference type="PANTHER" id="PTHR23282:SF146">
    <property type="entry name" value="RT07201P-RELATED"/>
    <property type="match status" value="1"/>
</dbReference>
<keyword evidence="1 2" id="KW-0479">Metal-binding</keyword>
<dbReference type="KEGG" id="bfo:118428956"/>
<evidence type="ECO:0000259" key="4">
    <source>
        <dbReference type="PROSITE" id="PS51864"/>
    </source>
</evidence>
<evidence type="ECO:0000259" key="3">
    <source>
        <dbReference type="PROSITE" id="PS50060"/>
    </source>
</evidence>
<proteinExistence type="predicted"/>
<keyword evidence="2" id="KW-0732">Signal</keyword>
<keyword evidence="5" id="KW-1185">Reference proteome</keyword>
<accession>A0A9J7M5K3</accession>
<dbReference type="AlphaFoldDB" id="A0A9J7M5K3"/>
<feature type="signal peptide" evidence="2">
    <location>
        <begin position="1"/>
        <end position="21"/>
    </location>
</feature>
<dbReference type="InterPro" id="IPR034035">
    <property type="entry name" value="Astacin-like_dom"/>
</dbReference>
<keyword evidence="1 2" id="KW-0482">Metalloprotease</keyword>
<reference evidence="6" key="2">
    <citation type="submission" date="2025-08" db="UniProtKB">
        <authorList>
            <consortium name="RefSeq"/>
        </authorList>
    </citation>
    <scope>IDENTIFICATION</scope>
    <source>
        <strain evidence="6">S238N-H82</strain>
        <tissue evidence="6">Testes</tissue>
    </source>
</reference>
<dbReference type="SMART" id="SM00235">
    <property type="entry name" value="ZnMc"/>
    <property type="match status" value="1"/>
</dbReference>
<keyword evidence="1 2" id="KW-0645">Protease</keyword>
<dbReference type="GO" id="GO:0006508">
    <property type="term" value="P:proteolysis"/>
    <property type="evidence" value="ECO:0007669"/>
    <property type="project" value="UniProtKB-KW"/>
</dbReference>
<dbReference type="EC" id="3.4.24.-" evidence="2"/>
<evidence type="ECO:0000313" key="6">
    <source>
        <dbReference type="RefSeq" id="XP_035695171.1"/>
    </source>
</evidence>
<evidence type="ECO:0000256" key="1">
    <source>
        <dbReference type="PROSITE-ProRule" id="PRU01211"/>
    </source>
</evidence>
<keyword evidence="1 2" id="KW-0862">Zinc</keyword>